<comment type="caution">
    <text evidence="9">The sequence shown here is derived from an EMBL/GenBank/DDBJ whole genome shotgun (WGS) entry which is preliminary data.</text>
</comment>
<dbReference type="EMBL" id="JARYGZ010000002">
    <property type="protein sequence ID" value="MDH7639902.1"/>
    <property type="molecule type" value="Genomic_DNA"/>
</dbReference>
<gene>
    <name evidence="9" type="ORF">QGN17_14295</name>
</gene>
<evidence type="ECO:0000256" key="6">
    <source>
        <dbReference type="PIRNR" id="PIRNR005651"/>
    </source>
</evidence>
<dbReference type="PIRSF" id="PIRSF005651">
    <property type="entry name" value="HflC"/>
    <property type="match status" value="1"/>
</dbReference>
<evidence type="ECO:0000256" key="3">
    <source>
        <dbReference type="ARBA" id="ARBA00022692"/>
    </source>
</evidence>
<keyword evidence="4 7" id="KW-1133">Transmembrane helix</keyword>
<evidence type="ECO:0000313" key="9">
    <source>
        <dbReference type="EMBL" id="MDH7639902.1"/>
    </source>
</evidence>
<proteinExistence type="inferred from homology"/>
<evidence type="ECO:0000256" key="5">
    <source>
        <dbReference type="ARBA" id="ARBA00023136"/>
    </source>
</evidence>
<keyword evidence="5 7" id="KW-0472">Membrane</keyword>
<evidence type="ECO:0000256" key="1">
    <source>
        <dbReference type="ARBA" id="ARBA00004167"/>
    </source>
</evidence>
<dbReference type="InterPro" id="IPR001107">
    <property type="entry name" value="Band_7"/>
</dbReference>
<keyword evidence="3 7" id="KW-0812">Transmembrane</keyword>
<dbReference type="Gene3D" id="3.30.479.30">
    <property type="entry name" value="Band 7 domain"/>
    <property type="match status" value="1"/>
</dbReference>
<dbReference type="PANTHER" id="PTHR42911">
    <property type="entry name" value="MODULATOR OF FTSH PROTEASE HFLC"/>
    <property type="match status" value="1"/>
</dbReference>
<dbReference type="InterPro" id="IPR010200">
    <property type="entry name" value="HflC"/>
</dbReference>
<comment type="similarity">
    <text evidence="2 6">Belongs to the band 7/mec-2 family. HflC subfamily.</text>
</comment>
<sequence>MNAARLLRNPIGWAILLIVVVLAVASIFTTVGESQQAVIVRMGVPRAVVNRFVPGEALGASGAGLVARVPLVDQVFYVDRRVQTLDLEGQPITSADGRPIAADAYARYRVVDPARFYTATHGDTGVFADTMKPMLGTALRTQLGQLPVAALLLPDRVPQMRAVKDAMDKAAQRFGVRVAEVRLDRTALPEGAPLDAAIGRMRAAQDAQADAIRTDGLAEAAGIRRAGEDEVSKIYADSFGQDPEFFDFYRAMLSYRITLADGSTQMVLSPNSEYFRQFRSGGKQ</sequence>
<evidence type="ECO:0000256" key="7">
    <source>
        <dbReference type="SAM" id="Phobius"/>
    </source>
</evidence>
<organism evidence="9 10">
    <name type="scientific">Sphingomonas oryzagri</name>
    <dbReference type="NCBI Taxonomy" id="3042314"/>
    <lineage>
        <taxon>Bacteria</taxon>
        <taxon>Pseudomonadati</taxon>
        <taxon>Pseudomonadota</taxon>
        <taxon>Alphaproteobacteria</taxon>
        <taxon>Sphingomonadales</taxon>
        <taxon>Sphingomonadaceae</taxon>
        <taxon>Sphingomonas</taxon>
    </lineage>
</organism>
<evidence type="ECO:0000256" key="2">
    <source>
        <dbReference type="ARBA" id="ARBA00007862"/>
    </source>
</evidence>
<comment type="function">
    <text evidence="6">HflC and HflK could regulate a protease.</text>
</comment>
<feature type="domain" description="Band 7" evidence="8">
    <location>
        <begin position="26"/>
        <end position="208"/>
    </location>
</feature>
<evidence type="ECO:0000313" key="10">
    <source>
        <dbReference type="Proteomes" id="UP001160625"/>
    </source>
</evidence>
<reference evidence="9" key="1">
    <citation type="submission" date="2023-04" db="EMBL/GenBank/DDBJ databases">
        <title>Sphingomonas sp. MAHUQ-71 isolated from rice field.</title>
        <authorList>
            <person name="Huq M.A."/>
        </authorList>
    </citation>
    <scope>NUCLEOTIDE SEQUENCE</scope>
    <source>
        <strain evidence="9">MAHUQ-71</strain>
    </source>
</reference>
<feature type="transmembrane region" description="Helical" evidence="7">
    <location>
        <begin position="12"/>
        <end position="32"/>
    </location>
</feature>
<comment type="subcellular location">
    <subcellularLocation>
        <location evidence="1">Membrane</location>
        <topology evidence="1">Single-pass membrane protein</topology>
    </subcellularLocation>
</comment>
<keyword evidence="10" id="KW-1185">Reference proteome</keyword>
<name>A0ABT6N496_9SPHN</name>
<evidence type="ECO:0000259" key="8">
    <source>
        <dbReference type="SMART" id="SM00244"/>
    </source>
</evidence>
<protein>
    <recommendedName>
        <fullName evidence="6">Protein HflC</fullName>
    </recommendedName>
</protein>
<dbReference type="Proteomes" id="UP001160625">
    <property type="component" value="Unassembled WGS sequence"/>
</dbReference>
<dbReference type="Pfam" id="PF01145">
    <property type="entry name" value="Band_7"/>
    <property type="match status" value="1"/>
</dbReference>
<accession>A0ABT6N496</accession>
<evidence type="ECO:0000256" key="4">
    <source>
        <dbReference type="ARBA" id="ARBA00022989"/>
    </source>
</evidence>
<dbReference type="RefSeq" id="WP_281045263.1">
    <property type="nucleotide sequence ID" value="NZ_JARYGZ010000002.1"/>
</dbReference>
<dbReference type="InterPro" id="IPR036013">
    <property type="entry name" value="Band_7/SPFH_dom_sf"/>
</dbReference>
<dbReference type="PANTHER" id="PTHR42911:SF1">
    <property type="entry name" value="MODULATOR OF FTSH PROTEASE HFLC"/>
    <property type="match status" value="1"/>
</dbReference>
<dbReference type="SMART" id="SM00244">
    <property type="entry name" value="PHB"/>
    <property type="match status" value="1"/>
</dbReference>
<dbReference type="SUPFAM" id="SSF117892">
    <property type="entry name" value="Band 7/SPFH domain"/>
    <property type="match status" value="1"/>
</dbReference>